<sequence>MTADRKNIAAKSSTPLLHERDGVTRIWKRYRRWDQVAVKRKKVLHKWSRVEKYLSSAGAALTTGASQVGDWGWAAALLGGVFLGAAPMIRKTFLGPDQVSARTRSRVMVELLKREFYLFRSSVRPYDEGSDEDLFQKFLKNTVEITDSVEDLRSLYAVEISDKQEMPLKLDREGYIEKRLNGQCSYFRSKAKTHAEDGNRLTFIVYAFGSIAALIGFLSGSFGGVSVAVDSSGARNKFAAFVSGGLSAWAAVFTTAAATVAGHNAQTKHHEVSAMYSETAQTLEDLSLQLRDTAKTGTEEWSDFVLNCEAEISQENAKWSSMNGKSKNM</sequence>
<keyword evidence="1" id="KW-1133">Transmembrane helix</keyword>
<evidence type="ECO:0000256" key="1">
    <source>
        <dbReference type="SAM" id="Phobius"/>
    </source>
</evidence>
<gene>
    <name evidence="3" type="ORF">ASEP1449_LOCUS17677</name>
</gene>
<dbReference type="InterPro" id="IPR040884">
    <property type="entry name" value="SLATT_1"/>
</dbReference>
<organism evidence="3">
    <name type="scientific">Attheya septentrionalis</name>
    <dbReference type="NCBI Taxonomy" id="420275"/>
    <lineage>
        <taxon>Eukaryota</taxon>
        <taxon>Sar</taxon>
        <taxon>Stramenopiles</taxon>
        <taxon>Ochrophyta</taxon>
        <taxon>Bacillariophyta</taxon>
        <taxon>Coscinodiscophyceae</taxon>
        <taxon>Chaetocerotophycidae</taxon>
        <taxon>Chaetocerotales</taxon>
        <taxon>Attheyaceae</taxon>
        <taxon>Attheya</taxon>
    </lineage>
</organism>
<feature type="transmembrane region" description="Helical" evidence="1">
    <location>
        <begin position="238"/>
        <end position="261"/>
    </location>
</feature>
<feature type="transmembrane region" description="Helical" evidence="1">
    <location>
        <begin position="198"/>
        <end position="218"/>
    </location>
</feature>
<proteinExistence type="predicted"/>
<keyword evidence="1" id="KW-0472">Membrane</keyword>
<dbReference type="AlphaFoldDB" id="A0A7S2XT39"/>
<name>A0A7S2XT39_9STRA</name>
<accession>A0A7S2XT39</accession>
<protein>
    <recommendedName>
        <fullName evidence="2">SMODS and SLOG-associating 2TM effector domain-containing protein</fullName>
    </recommendedName>
</protein>
<evidence type="ECO:0000313" key="3">
    <source>
        <dbReference type="EMBL" id="CAD9825843.1"/>
    </source>
</evidence>
<dbReference type="EMBL" id="HBHQ01026135">
    <property type="protein sequence ID" value="CAD9825843.1"/>
    <property type="molecule type" value="Transcribed_RNA"/>
</dbReference>
<reference evidence="3" key="1">
    <citation type="submission" date="2021-01" db="EMBL/GenBank/DDBJ databases">
        <authorList>
            <person name="Corre E."/>
            <person name="Pelletier E."/>
            <person name="Niang G."/>
            <person name="Scheremetjew M."/>
            <person name="Finn R."/>
            <person name="Kale V."/>
            <person name="Holt S."/>
            <person name="Cochrane G."/>
            <person name="Meng A."/>
            <person name="Brown T."/>
            <person name="Cohen L."/>
        </authorList>
    </citation>
    <scope>NUCLEOTIDE SEQUENCE</scope>
    <source>
        <strain evidence="3">CCMP2084</strain>
    </source>
</reference>
<keyword evidence="1" id="KW-0812">Transmembrane</keyword>
<dbReference type="Pfam" id="PF18181">
    <property type="entry name" value="SLATT_1"/>
    <property type="match status" value="1"/>
</dbReference>
<dbReference type="NCBIfam" id="NF033634">
    <property type="entry name" value="SLATT_1"/>
    <property type="match status" value="1"/>
</dbReference>
<evidence type="ECO:0000259" key="2">
    <source>
        <dbReference type="Pfam" id="PF18181"/>
    </source>
</evidence>
<feature type="domain" description="SMODS and SLOG-associating 2TM effector" evidence="2">
    <location>
        <begin position="241"/>
        <end position="319"/>
    </location>
</feature>